<name>A0A3G3K397_9BACL</name>
<comment type="subcellular location">
    <subcellularLocation>
        <location evidence="1">Cell membrane</location>
        <topology evidence="1">Multi-pass membrane protein</topology>
    </subcellularLocation>
</comment>
<protein>
    <recommendedName>
        <fullName evidence="9">LysE family translocator</fullName>
    </recommendedName>
</protein>
<dbReference type="EMBL" id="CP033433">
    <property type="protein sequence ID" value="AYQ74976.1"/>
    <property type="molecule type" value="Genomic_DNA"/>
</dbReference>
<feature type="transmembrane region" description="Helical" evidence="6">
    <location>
        <begin position="6"/>
        <end position="27"/>
    </location>
</feature>
<proteinExistence type="predicted"/>
<evidence type="ECO:0000313" key="7">
    <source>
        <dbReference type="EMBL" id="AYQ74976.1"/>
    </source>
</evidence>
<dbReference type="PANTHER" id="PTHR30086:SF6">
    <property type="entry name" value="AMINO ACID EFFLUX PROTEIN YCGF-RELATED"/>
    <property type="match status" value="1"/>
</dbReference>
<keyword evidence="8" id="KW-1185">Reference proteome</keyword>
<evidence type="ECO:0000256" key="2">
    <source>
        <dbReference type="ARBA" id="ARBA00022475"/>
    </source>
</evidence>
<reference evidence="7 8" key="1">
    <citation type="submission" date="2018-10" db="EMBL/GenBank/DDBJ databases">
        <title>Genome Sequence of Cohnella sp.</title>
        <authorList>
            <person name="Srinivasan S."/>
            <person name="Kim M.K."/>
        </authorList>
    </citation>
    <scope>NUCLEOTIDE SEQUENCE [LARGE SCALE GENOMIC DNA]</scope>
    <source>
        <strain evidence="7 8">18JY8-7</strain>
    </source>
</reference>
<keyword evidence="5 6" id="KW-0472">Membrane</keyword>
<feature type="transmembrane region" description="Helical" evidence="6">
    <location>
        <begin position="108"/>
        <end position="135"/>
    </location>
</feature>
<feature type="transmembrane region" description="Helical" evidence="6">
    <location>
        <begin position="181"/>
        <end position="202"/>
    </location>
</feature>
<feature type="transmembrane region" description="Helical" evidence="6">
    <location>
        <begin position="69"/>
        <end position="87"/>
    </location>
</feature>
<dbReference type="Proteomes" id="UP000269097">
    <property type="component" value="Chromosome"/>
</dbReference>
<keyword evidence="4 6" id="KW-1133">Transmembrane helix</keyword>
<evidence type="ECO:0000256" key="4">
    <source>
        <dbReference type="ARBA" id="ARBA00022989"/>
    </source>
</evidence>
<feature type="transmembrane region" description="Helical" evidence="6">
    <location>
        <begin position="39"/>
        <end position="63"/>
    </location>
</feature>
<gene>
    <name evidence="7" type="ORF">EAV92_21910</name>
</gene>
<dbReference type="InterPro" id="IPR001123">
    <property type="entry name" value="LeuE-type"/>
</dbReference>
<organism evidence="7 8">
    <name type="scientific">Cohnella candidum</name>
    <dbReference type="NCBI Taxonomy" id="2674991"/>
    <lineage>
        <taxon>Bacteria</taxon>
        <taxon>Bacillati</taxon>
        <taxon>Bacillota</taxon>
        <taxon>Bacilli</taxon>
        <taxon>Bacillales</taxon>
        <taxon>Paenibacillaceae</taxon>
        <taxon>Cohnella</taxon>
    </lineage>
</organism>
<evidence type="ECO:0000256" key="5">
    <source>
        <dbReference type="ARBA" id="ARBA00023136"/>
    </source>
</evidence>
<evidence type="ECO:0000256" key="6">
    <source>
        <dbReference type="SAM" id="Phobius"/>
    </source>
</evidence>
<dbReference type="PANTHER" id="PTHR30086">
    <property type="entry name" value="ARGININE EXPORTER PROTEIN ARGO"/>
    <property type="match status" value="1"/>
</dbReference>
<evidence type="ECO:0000256" key="3">
    <source>
        <dbReference type="ARBA" id="ARBA00022692"/>
    </source>
</evidence>
<keyword evidence="3 6" id="KW-0812">Transmembrane</keyword>
<evidence type="ECO:0000313" key="8">
    <source>
        <dbReference type="Proteomes" id="UP000269097"/>
    </source>
</evidence>
<dbReference type="RefSeq" id="WP_123043056.1">
    <property type="nucleotide sequence ID" value="NZ_CP033433.1"/>
</dbReference>
<keyword evidence="2" id="KW-1003">Cell membrane</keyword>
<dbReference type="GO" id="GO:0005886">
    <property type="term" value="C:plasma membrane"/>
    <property type="evidence" value="ECO:0007669"/>
    <property type="project" value="UniProtKB-SubCell"/>
</dbReference>
<sequence>MPLPLFLKYFIFGISLAASIGPVNTAMIRQGVEKGFVTAWLVGVGGMAADFAIIVAIATGLGAVLTHGAIPLFVGCAGSLVLLYTGLQNVRHGRSRIVRPAVMDRHRVPAAVGSFLKGMLLASSNPMNFVFWLGIYGSLPSTLTPVSSIGSIFAGIAFTNALFAFAAALGKTFARPAVLRLIPLASGIVLIGYGVWTGYTVLRPYI</sequence>
<accession>A0A3G3K397</accession>
<dbReference type="KEGG" id="coh:EAV92_21910"/>
<dbReference type="GO" id="GO:0015171">
    <property type="term" value="F:amino acid transmembrane transporter activity"/>
    <property type="evidence" value="ECO:0007669"/>
    <property type="project" value="TreeGrafter"/>
</dbReference>
<dbReference type="AlphaFoldDB" id="A0A3G3K397"/>
<evidence type="ECO:0008006" key="9">
    <source>
        <dbReference type="Google" id="ProtNLM"/>
    </source>
</evidence>
<feature type="transmembrane region" description="Helical" evidence="6">
    <location>
        <begin position="147"/>
        <end position="169"/>
    </location>
</feature>
<dbReference type="Pfam" id="PF01810">
    <property type="entry name" value="LysE"/>
    <property type="match status" value="1"/>
</dbReference>
<evidence type="ECO:0000256" key="1">
    <source>
        <dbReference type="ARBA" id="ARBA00004651"/>
    </source>
</evidence>